<dbReference type="InterPro" id="IPR008719">
    <property type="entry name" value="N2O_reductase_NosL"/>
</dbReference>
<dbReference type="EMBL" id="OY569118">
    <property type="protein sequence ID" value="CAJ1002338.1"/>
    <property type="molecule type" value="Genomic_DNA"/>
</dbReference>
<keyword evidence="3" id="KW-1185">Reference proteome</keyword>
<dbReference type="PANTHER" id="PTHR41247">
    <property type="entry name" value="HTH-TYPE TRANSCRIPTIONAL REPRESSOR YCNK"/>
    <property type="match status" value="1"/>
</dbReference>
<proteinExistence type="predicted"/>
<dbReference type="SUPFAM" id="SSF160387">
    <property type="entry name" value="NosL/MerB-like"/>
    <property type="match status" value="1"/>
</dbReference>
<gene>
    <name evidence="2" type="primary">nosL</name>
    <name evidence="2" type="ORF">BSPP4475_08425</name>
</gene>
<accession>A0AA48MB47</accession>
<feature type="compositionally biased region" description="Polar residues" evidence="1">
    <location>
        <begin position="178"/>
        <end position="193"/>
    </location>
</feature>
<dbReference type="PANTHER" id="PTHR41247:SF1">
    <property type="entry name" value="HTH-TYPE TRANSCRIPTIONAL REPRESSOR YCNK"/>
    <property type="match status" value="1"/>
</dbReference>
<sequence>MKSRKWTIGAVVMTFSMLMGGCGKEVAKPVDIVEGVDKCDVCHMNVPNDHNATEIVLQNGKVLKFDDIGCMHRWTKEHENESVEAKFVRDYLSQEWVNTDRATYVYDKSFETPMGYGIYSFKDKEAAEAFVKEKQTGLVMSVQELDKHTWERSMKKHGKHKGDSESDQHGSKDDQHGMQDNQHGTQEAQQTQN</sequence>
<dbReference type="Gene3D" id="3.30.70.2050">
    <property type="match status" value="1"/>
</dbReference>
<organism evidence="2 3">
    <name type="scientific">Brevibacillus aydinogluensis</name>
    <dbReference type="NCBI Taxonomy" id="927786"/>
    <lineage>
        <taxon>Bacteria</taxon>
        <taxon>Bacillati</taxon>
        <taxon>Bacillota</taxon>
        <taxon>Bacilli</taxon>
        <taxon>Bacillales</taxon>
        <taxon>Paenibacillaceae</taxon>
        <taxon>Brevibacillus</taxon>
    </lineage>
</organism>
<protein>
    <submittedName>
        <fullName evidence="2">Nitrous oxide reductase accessory protein NosL</fullName>
    </submittedName>
</protein>
<name>A0AA48MB47_9BACL</name>
<dbReference type="Pfam" id="PF05573">
    <property type="entry name" value="NosL"/>
    <property type="match status" value="1"/>
</dbReference>
<dbReference type="RefSeq" id="WP_304415407.1">
    <property type="nucleotide sequence ID" value="NZ_OY569118.1"/>
</dbReference>
<dbReference type="AlphaFoldDB" id="A0AA48MB47"/>
<reference evidence="2" key="1">
    <citation type="submission" date="2023-07" db="EMBL/GenBank/DDBJ databases">
        <authorList>
            <person name="Ivanov I."/>
            <person name="Teneva D."/>
            <person name="Stoikov I."/>
        </authorList>
    </citation>
    <scope>NUCLEOTIDE SEQUENCE</scope>
    <source>
        <strain evidence="2">4475</strain>
    </source>
</reference>
<feature type="compositionally biased region" description="Basic and acidic residues" evidence="1">
    <location>
        <begin position="161"/>
        <end position="177"/>
    </location>
</feature>
<dbReference type="PROSITE" id="PS51257">
    <property type="entry name" value="PROKAR_LIPOPROTEIN"/>
    <property type="match status" value="1"/>
</dbReference>
<dbReference type="KEGG" id="bayd:BSPP4475_08425"/>
<evidence type="ECO:0000313" key="2">
    <source>
        <dbReference type="EMBL" id="CAJ1002338.1"/>
    </source>
</evidence>
<feature type="region of interest" description="Disordered" evidence="1">
    <location>
        <begin position="149"/>
        <end position="193"/>
    </location>
</feature>
<evidence type="ECO:0000313" key="3">
    <source>
        <dbReference type="Proteomes" id="UP001189619"/>
    </source>
</evidence>
<dbReference type="Proteomes" id="UP001189619">
    <property type="component" value="Chromosome"/>
</dbReference>
<evidence type="ECO:0000256" key="1">
    <source>
        <dbReference type="SAM" id="MobiDB-lite"/>
    </source>
</evidence>